<keyword evidence="1" id="KW-0808">Transferase</keyword>
<evidence type="ECO:0000313" key="4">
    <source>
        <dbReference type="EMBL" id="MBY8876316.1"/>
    </source>
</evidence>
<comment type="caution">
    <text evidence="4">The sequence shown here is derived from an EMBL/GenBank/DDBJ whole genome shotgun (WGS) entry which is preliminary data.</text>
</comment>
<keyword evidence="5" id="KW-1185">Reference proteome</keyword>
<organism evidence="4 5">
    <name type="scientific">Actinacidiphila acidipaludis</name>
    <dbReference type="NCBI Taxonomy" id="2873382"/>
    <lineage>
        <taxon>Bacteria</taxon>
        <taxon>Bacillati</taxon>
        <taxon>Actinomycetota</taxon>
        <taxon>Actinomycetes</taxon>
        <taxon>Kitasatosporales</taxon>
        <taxon>Streptomycetaceae</taxon>
        <taxon>Actinacidiphila</taxon>
    </lineage>
</organism>
<proteinExistence type="predicted"/>
<dbReference type="Pfam" id="PF00294">
    <property type="entry name" value="PfkB"/>
    <property type="match status" value="1"/>
</dbReference>
<evidence type="ECO:0000313" key="5">
    <source>
        <dbReference type="Proteomes" id="UP000778578"/>
    </source>
</evidence>
<evidence type="ECO:0000256" key="2">
    <source>
        <dbReference type="ARBA" id="ARBA00022777"/>
    </source>
</evidence>
<dbReference type="RefSeq" id="WP_222959576.1">
    <property type="nucleotide sequence ID" value="NZ_JAINZZ010000001.1"/>
</dbReference>
<name>A0ABS7Q091_9ACTN</name>
<dbReference type="Gene3D" id="3.40.1190.20">
    <property type="match status" value="1"/>
</dbReference>
<gene>
    <name evidence="4" type="ORF">K7862_01510</name>
</gene>
<feature type="domain" description="Carbohydrate kinase PfkB" evidence="3">
    <location>
        <begin position="11"/>
        <end position="298"/>
    </location>
</feature>
<dbReference type="InterPro" id="IPR002173">
    <property type="entry name" value="Carboh/pur_kinase_PfkB_CS"/>
</dbReference>
<dbReference type="EMBL" id="JAINZZ010000001">
    <property type="protein sequence ID" value="MBY8876316.1"/>
    <property type="molecule type" value="Genomic_DNA"/>
</dbReference>
<protein>
    <submittedName>
        <fullName evidence="4">Sugar kinase</fullName>
    </submittedName>
</protein>
<reference evidence="4 5" key="1">
    <citation type="submission" date="2021-08" db="EMBL/GenBank/DDBJ databases">
        <title>WGS of actinomycetes from Thailand.</title>
        <authorList>
            <person name="Thawai C."/>
        </authorList>
    </citation>
    <scope>NUCLEOTIDE SEQUENCE [LARGE SCALE GENOMIC DNA]</scope>
    <source>
        <strain evidence="4 5">PLK6-54</strain>
    </source>
</reference>
<dbReference type="PANTHER" id="PTHR10584:SF166">
    <property type="entry name" value="RIBOKINASE"/>
    <property type="match status" value="1"/>
</dbReference>
<evidence type="ECO:0000259" key="3">
    <source>
        <dbReference type="Pfam" id="PF00294"/>
    </source>
</evidence>
<dbReference type="InterPro" id="IPR011611">
    <property type="entry name" value="PfkB_dom"/>
</dbReference>
<evidence type="ECO:0000256" key="1">
    <source>
        <dbReference type="ARBA" id="ARBA00022679"/>
    </source>
</evidence>
<dbReference type="SUPFAM" id="SSF53613">
    <property type="entry name" value="Ribokinase-like"/>
    <property type="match status" value="1"/>
</dbReference>
<dbReference type="PROSITE" id="PS00584">
    <property type="entry name" value="PFKB_KINASES_2"/>
    <property type="match status" value="1"/>
</dbReference>
<dbReference type="GO" id="GO:0016301">
    <property type="term" value="F:kinase activity"/>
    <property type="evidence" value="ECO:0007669"/>
    <property type="project" value="UniProtKB-KW"/>
</dbReference>
<accession>A0ABS7Q091</accession>
<dbReference type="InterPro" id="IPR029056">
    <property type="entry name" value="Ribokinase-like"/>
</dbReference>
<dbReference type="Proteomes" id="UP000778578">
    <property type="component" value="Unassembled WGS sequence"/>
</dbReference>
<keyword evidence="2 4" id="KW-0418">Kinase</keyword>
<sequence>MSRTLYLAGGVLVDLVMRVPRLPARGGDLFAEGAEFTPGGGFNVLTAARRLGLPAVYAGAHGTGPFGDRAREGLAREAVGVLLPPAPDEDTGFCVALVETSERTFVTANGAEGRLDEADIAVLLERLRPGDFVHVSGYGLAGRGTSDALTALVRALPADVLLSFDPGPLADGIPAEALRTVLARADWLSCNRREAGLLTGLTEPAAAAADVSAALRARTAAGLVVRGDADGCWVTPAGQDRAAHAAGRRVEAVDPNGAGDAHLGAFLASLAEGAAPLAAAARANAAAAYAVTRRGPATGPTRAELAAFERSAPPSS</sequence>
<dbReference type="PANTHER" id="PTHR10584">
    <property type="entry name" value="SUGAR KINASE"/>
    <property type="match status" value="1"/>
</dbReference>